<dbReference type="AlphaFoldDB" id="A0A0N5CVL6"/>
<protein>
    <submittedName>
        <fullName evidence="2 4">Uncharacterized protein</fullName>
    </submittedName>
</protein>
<feature type="compositionally biased region" description="Polar residues" evidence="1">
    <location>
        <begin position="42"/>
        <end position="51"/>
    </location>
</feature>
<gene>
    <name evidence="2" type="ORF">TCLT_LOCUS4345</name>
</gene>
<keyword evidence="3" id="KW-1185">Reference proteome</keyword>
<proteinExistence type="predicted"/>
<name>A0A0N5CVL6_THECL</name>
<evidence type="ECO:0000256" key="1">
    <source>
        <dbReference type="SAM" id="MobiDB-lite"/>
    </source>
</evidence>
<reference evidence="2 3" key="2">
    <citation type="submission" date="2018-11" db="EMBL/GenBank/DDBJ databases">
        <authorList>
            <consortium name="Pathogen Informatics"/>
        </authorList>
    </citation>
    <scope>NUCLEOTIDE SEQUENCE [LARGE SCALE GENOMIC DNA]</scope>
</reference>
<feature type="compositionally biased region" description="Polar residues" evidence="1">
    <location>
        <begin position="72"/>
        <end position="93"/>
    </location>
</feature>
<feature type="compositionally biased region" description="Polar residues" evidence="1">
    <location>
        <begin position="116"/>
        <end position="125"/>
    </location>
</feature>
<organism evidence="4">
    <name type="scientific">Thelazia callipaeda</name>
    <name type="common">Oriental eyeworm</name>
    <name type="synonym">Parasitic nematode</name>
    <dbReference type="NCBI Taxonomy" id="103827"/>
    <lineage>
        <taxon>Eukaryota</taxon>
        <taxon>Metazoa</taxon>
        <taxon>Ecdysozoa</taxon>
        <taxon>Nematoda</taxon>
        <taxon>Chromadorea</taxon>
        <taxon>Rhabditida</taxon>
        <taxon>Spirurina</taxon>
        <taxon>Spiruromorpha</taxon>
        <taxon>Thelazioidea</taxon>
        <taxon>Thelaziidae</taxon>
        <taxon>Thelazia</taxon>
    </lineage>
</organism>
<dbReference type="Proteomes" id="UP000276776">
    <property type="component" value="Unassembled WGS sequence"/>
</dbReference>
<dbReference type="WBParaSite" id="TCLT_0000435601-mRNA-1">
    <property type="protein sequence ID" value="TCLT_0000435601-mRNA-1"/>
    <property type="gene ID" value="TCLT_0000435601"/>
</dbReference>
<feature type="region of interest" description="Disordered" evidence="1">
    <location>
        <begin position="1"/>
        <end position="163"/>
    </location>
</feature>
<feature type="compositionally biased region" description="Polar residues" evidence="1">
    <location>
        <begin position="147"/>
        <end position="160"/>
    </location>
</feature>
<accession>A0A0N5CVL6</accession>
<feature type="compositionally biased region" description="Polar residues" evidence="1">
    <location>
        <begin position="8"/>
        <end position="17"/>
    </location>
</feature>
<sequence length="199" mass="21675">MVHEITSQRRNGCSNVKSEAGRGGGASRSGVGLHRAARTRRNPSNILQSEHGNVFRSPENPGTARGVEKQVENTPQDALHCTTSTPPNVTNRSKGVDRGSGCRIPSMKRSPILRSGNRSSVSQQARRGRGRHIENRSVTGQDVVHNSKGTAQSEDSATSQRDIHSTCAQHVKVDSNSRIVSRQKKTTLDGIYHNVHFKP</sequence>
<dbReference type="EMBL" id="UYYF01004285">
    <property type="protein sequence ID" value="VDN01442.1"/>
    <property type="molecule type" value="Genomic_DNA"/>
</dbReference>
<evidence type="ECO:0000313" key="2">
    <source>
        <dbReference type="EMBL" id="VDN01442.1"/>
    </source>
</evidence>
<evidence type="ECO:0000313" key="4">
    <source>
        <dbReference type="WBParaSite" id="TCLT_0000435601-mRNA-1"/>
    </source>
</evidence>
<evidence type="ECO:0000313" key="3">
    <source>
        <dbReference type="Proteomes" id="UP000276776"/>
    </source>
</evidence>
<reference evidence="4" key="1">
    <citation type="submission" date="2017-02" db="UniProtKB">
        <authorList>
            <consortium name="WormBaseParasite"/>
        </authorList>
    </citation>
    <scope>IDENTIFICATION</scope>
</reference>